<dbReference type="InterPro" id="IPR002816">
    <property type="entry name" value="TraB/PrgY/GumN_fam"/>
</dbReference>
<evidence type="ECO:0000313" key="2">
    <source>
        <dbReference type="Proteomes" id="UP000494115"/>
    </source>
</evidence>
<name>A0A6S7AVK6_9BURK</name>
<dbReference type="InterPro" id="IPR047111">
    <property type="entry name" value="YbaP-like"/>
</dbReference>
<dbReference type="Proteomes" id="UP000494115">
    <property type="component" value="Unassembled WGS sequence"/>
</dbReference>
<sequence length="370" mass="40363">MVQAIVLELLIGMDRLTGFARRLWGGAGCALVVLPMLLLVPRAWCAPAGAGGQSAPTAPTASAAPAAPATRAVPAVPAAPAARAAPTAPAQAASIPPHLPFYIARKANRTVYVLGTLHAAMPADYPMNLPFRPVILDALKRSAVLAFELSPDDLVVSQNDVTRYGVCAKPCLPKQLPDELWKRLQWRLRDNPEALTEIQKMRPWLAALLIETYDSLASGLQTEYGTEAQLENIYTKDPIIGLETLSDQMRAFTGLNSAEQWEMLAQDLSQTPQQNVADMRQLHALWRDGDADRLAAWNTARSQRLAQSPELSNALDEKILFRRNRRFARRIAQLSLPDRPLFVAVGVLHLGGPRGVLAKLRENGFTVQPG</sequence>
<dbReference type="PANTHER" id="PTHR40590">
    <property type="entry name" value="CYTOPLASMIC PROTEIN-RELATED"/>
    <property type="match status" value="1"/>
</dbReference>
<dbReference type="AlphaFoldDB" id="A0A6S7AVK6"/>
<keyword evidence="2" id="KW-1185">Reference proteome</keyword>
<organism evidence="1 2">
    <name type="scientific">Pararobbsia alpina</name>
    <dbReference type="NCBI Taxonomy" id="621374"/>
    <lineage>
        <taxon>Bacteria</taxon>
        <taxon>Pseudomonadati</taxon>
        <taxon>Pseudomonadota</taxon>
        <taxon>Betaproteobacteria</taxon>
        <taxon>Burkholderiales</taxon>
        <taxon>Burkholderiaceae</taxon>
        <taxon>Pararobbsia</taxon>
    </lineage>
</organism>
<protein>
    <recommendedName>
        <fullName evidence="3">Polysaccharide biosynthesis protein GumN</fullName>
    </recommendedName>
</protein>
<gene>
    <name evidence="1" type="ORF">LMG28138_00710</name>
</gene>
<dbReference type="EMBL" id="CADIKM010000002">
    <property type="protein sequence ID" value="CAB3778946.1"/>
    <property type="molecule type" value="Genomic_DNA"/>
</dbReference>
<reference evidence="1 2" key="1">
    <citation type="submission" date="2020-04" db="EMBL/GenBank/DDBJ databases">
        <authorList>
            <person name="De Canck E."/>
        </authorList>
    </citation>
    <scope>NUCLEOTIDE SEQUENCE [LARGE SCALE GENOMIC DNA]</scope>
    <source>
        <strain evidence="1 2">LMG 28138</strain>
    </source>
</reference>
<dbReference type="Pfam" id="PF01963">
    <property type="entry name" value="TraB_PrgY_gumN"/>
    <property type="match status" value="1"/>
</dbReference>
<accession>A0A6S7AVK6</accession>
<dbReference type="PANTHER" id="PTHR40590:SF1">
    <property type="entry name" value="CYTOPLASMIC PROTEIN"/>
    <property type="match status" value="1"/>
</dbReference>
<evidence type="ECO:0000313" key="1">
    <source>
        <dbReference type="EMBL" id="CAB3778946.1"/>
    </source>
</evidence>
<evidence type="ECO:0008006" key="3">
    <source>
        <dbReference type="Google" id="ProtNLM"/>
    </source>
</evidence>
<dbReference type="RefSeq" id="WP_175103246.1">
    <property type="nucleotide sequence ID" value="NZ_CADIKM010000002.1"/>
</dbReference>
<dbReference type="CDD" id="cd14789">
    <property type="entry name" value="Tiki"/>
    <property type="match status" value="1"/>
</dbReference>
<proteinExistence type="predicted"/>